<dbReference type="GO" id="GO:0016192">
    <property type="term" value="P:vesicle-mediated transport"/>
    <property type="evidence" value="ECO:0007669"/>
    <property type="project" value="UniProtKB-KW"/>
</dbReference>
<evidence type="ECO:0000256" key="4">
    <source>
        <dbReference type="ARBA" id="ARBA00022892"/>
    </source>
</evidence>
<protein>
    <recommendedName>
        <fullName evidence="7">Gamma-soluble NSF attachment protein</fullName>
    </recommendedName>
    <alternativeName>
        <fullName evidence="8">N-ethylmaleimide-sensitive factor attachment protein gamma</fullName>
    </alternativeName>
</protein>
<dbReference type="GO" id="GO:0031201">
    <property type="term" value="C:SNARE complex"/>
    <property type="evidence" value="ECO:0007669"/>
    <property type="project" value="TreeGrafter"/>
</dbReference>
<dbReference type="OrthoDB" id="26569at2759"/>
<accession>A0A165AJL4</accession>
<dbReference type="GO" id="GO:0005774">
    <property type="term" value="C:vacuolar membrane"/>
    <property type="evidence" value="ECO:0007669"/>
    <property type="project" value="TreeGrafter"/>
</dbReference>
<evidence type="ECO:0000256" key="5">
    <source>
        <dbReference type="ARBA" id="ARBA00022927"/>
    </source>
</evidence>
<evidence type="ECO:0000256" key="6">
    <source>
        <dbReference type="ARBA" id="ARBA00023136"/>
    </source>
</evidence>
<organism evidence="9 10">
    <name type="scientific">Daphnia magna</name>
    <dbReference type="NCBI Taxonomy" id="35525"/>
    <lineage>
        <taxon>Eukaryota</taxon>
        <taxon>Metazoa</taxon>
        <taxon>Ecdysozoa</taxon>
        <taxon>Arthropoda</taxon>
        <taxon>Crustacea</taxon>
        <taxon>Branchiopoda</taxon>
        <taxon>Diplostraca</taxon>
        <taxon>Cladocera</taxon>
        <taxon>Anomopoda</taxon>
        <taxon>Daphniidae</taxon>
        <taxon>Daphnia</taxon>
    </lineage>
</organism>
<dbReference type="Gene3D" id="1.25.40.10">
    <property type="entry name" value="Tetratricopeptide repeat domain"/>
    <property type="match status" value="1"/>
</dbReference>
<gene>
    <name evidence="9" type="ORF">APZ42_016183</name>
</gene>
<dbReference type="GO" id="GO:0006886">
    <property type="term" value="P:intracellular protein transport"/>
    <property type="evidence" value="ECO:0007669"/>
    <property type="project" value="InterPro"/>
</dbReference>
<dbReference type="GO" id="GO:0019905">
    <property type="term" value="F:syntaxin binding"/>
    <property type="evidence" value="ECO:0007669"/>
    <property type="project" value="TreeGrafter"/>
</dbReference>
<dbReference type="Proteomes" id="UP000076858">
    <property type="component" value="Unassembled WGS sequence"/>
</dbReference>
<keyword evidence="10" id="KW-1185">Reference proteome</keyword>
<dbReference type="PANTHER" id="PTHR13768">
    <property type="entry name" value="SOLUBLE NSF ATTACHMENT PROTEIN SNAP"/>
    <property type="match status" value="1"/>
</dbReference>
<keyword evidence="5" id="KW-0653">Protein transport</keyword>
<dbReference type="InterPro" id="IPR000744">
    <property type="entry name" value="NSF_attach"/>
</dbReference>
<keyword evidence="3" id="KW-0813">Transport</keyword>
<evidence type="ECO:0000256" key="8">
    <source>
        <dbReference type="ARBA" id="ARBA00042485"/>
    </source>
</evidence>
<evidence type="ECO:0000256" key="1">
    <source>
        <dbReference type="ARBA" id="ARBA00004170"/>
    </source>
</evidence>
<dbReference type="GO" id="GO:0005483">
    <property type="term" value="F:soluble NSF attachment protein activity"/>
    <property type="evidence" value="ECO:0007669"/>
    <property type="project" value="TreeGrafter"/>
</dbReference>
<dbReference type="InterPro" id="IPR011990">
    <property type="entry name" value="TPR-like_helical_dom_sf"/>
</dbReference>
<dbReference type="STRING" id="35525.A0A165AJL4"/>
<name>A0A165AJL4_9CRUS</name>
<dbReference type="Pfam" id="PF14938">
    <property type="entry name" value="SNAP"/>
    <property type="match status" value="1"/>
</dbReference>
<feature type="non-terminal residue" evidence="9">
    <location>
        <position position="180"/>
    </location>
</feature>
<comment type="similarity">
    <text evidence="2">Belongs to the SNAP family.</text>
</comment>
<evidence type="ECO:0000256" key="7">
    <source>
        <dbReference type="ARBA" id="ARBA00040047"/>
    </source>
</evidence>
<comment type="subcellular location">
    <subcellularLocation>
        <location evidence="1">Membrane</location>
        <topology evidence="1">Peripheral membrane protein</topology>
    </subcellularLocation>
</comment>
<dbReference type="SUPFAM" id="SSF48452">
    <property type="entry name" value="TPR-like"/>
    <property type="match status" value="1"/>
</dbReference>
<dbReference type="PANTHER" id="PTHR13768:SF2">
    <property type="entry name" value="GAMMA-SOLUBLE NSF ATTACHMENT PROTEIN"/>
    <property type="match status" value="1"/>
</dbReference>
<reference evidence="9 10" key="1">
    <citation type="submission" date="2016-03" db="EMBL/GenBank/DDBJ databases">
        <title>EvidentialGene: Evidence-directed Construction of Genes on Genomes.</title>
        <authorList>
            <person name="Gilbert D.G."/>
            <person name="Choi J.-H."/>
            <person name="Mockaitis K."/>
            <person name="Colbourne J."/>
            <person name="Pfrender M."/>
        </authorList>
    </citation>
    <scope>NUCLEOTIDE SEQUENCE [LARGE SCALE GENOMIC DNA]</scope>
    <source>
        <strain evidence="9 10">Xinb3</strain>
        <tissue evidence="9">Complete organism</tissue>
    </source>
</reference>
<keyword evidence="6" id="KW-0472">Membrane</keyword>
<evidence type="ECO:0000313" key="9">
    <source>
        <dbReference type="EMBL" id="KZS17769.1"/>
    </source>
</evidence>
<evidence type="ECO:0000313" key="10">
    <source>
        <dbReference type="Proteomes" id="UP000076858"/>
    </source>
</evidence>
<proteinExistence type="inferred from homology"/>
<dbReference type="EMBL" id="LRGB01000569">
    <property type="protein sequence ID" value="KZS17769.1"/>
    <property type="molecule type" value="Genomic_DNA"/>
</dbReference>
<dbReference type="AlphaFoldDB" id="A0A165AJL4"/>
<comment type="caution">
    <text evidence="9">The sequence shown here is derived from an EMBL/GenBank/DDBJ whole genome shotgun (WGS) entry which is preliminary data.</text>
</comment>
<evidence type="ECO:0000256" key="3">
    <source>
        <dbReference type="ARBA" id="ARBA00022448"/>
    </source>
</evidence>
<keyword evidence="4" id="KW-0931">ER-Golgi transport</keyword>
<evidence type="ECO:0000256" key="2">
    <source>
        <dbReference type="ARBA" id="ARBA00010050"/>
    </source>
</evidence>
<sequence>MTSSKKSAEGTDLVQQAEKYLKTSLLKWKPDYELAADSYNKAATCFKTAKELQKAKDCLYKASDCYKQTKAYFSAAKSLDQAILLLKELQDWKEISTIAHKACQLFQEHGSPDTAALLLDKSAKMIEPHLPEDALVLYKRAMEVVMVEDRPRQASEFASRAGRLLVRLGRFVFNFKMDFD</sequence>